<dbReference type="EMBL" id="LR593887">
    <property type="protein sequence ID" value="VTS00636.1"/>
    <property type="molecule type" value="Genomic_DNA"/>
</dbReference>
<keyword evidence="3" id="KW-1185">Reference proteome</keyword>
<dbReference type="EMBL" id="LR586016">
    <property type="protein sequence ID" value="VIP02183.1"/>
    <property type="molecule type" value="Genomic_DNA"/>
</dbReference>
<reference evidence="2" key="1">
    <citation type="submission" date="2019-04" db="EMBL/GenBank/DDBJ databases">
        <authorList>
            <consortium name="Science for Life Laboratories"/>
        </authorList>
    </citation>
    <scope>NUCLEOTIDE SEQUENCE</scope>
    <source>
        <strain evidence="2">MBLW1</strain>
    </source>
</reference>
<evidence type="ECO:0000259" key="1">
    <source>
        <dbReference type="Pfam" id="PF20275"/>
    </source>
</evidence>
<sequence length="303" mass="34391">MDQFTRAFYEQAFRIAFLEKRGEAFQDLFSSIMEKKYPSDFIRTRPWGNQGDRKNDGYVGSTRTLFQVYAPNEVEESKTLTKIDEDYEGALLHWSDQFDTWVFVHNSMQGLGPGVTKKLLDLDSGNQHVRVRSWGFEELRQVVFELAFPELASLLGPIPSRTDLINVQYPEVEQVLKTLELLTKPQAVDVRPVPPKKLEANALSPAVELLLKAGMGSSTKIRDYFSNHHDPEQGDRVAQAFRSEYEALRNANLTPDNIFARLQLIGNGTTLATPSRQAATLTVLAYLFEECDIFERPSEEPAP</sequence>
<feature type="domain" description="ABC-three component systems C-terminal" evidence="1">
    <location>
        <begin position="173"/>
        <end position="295"/>
    </location>
</feature>
<dbReference type="KEGG" id="tim:GMBLW1_17770"/>
<protein>
    <recommendedName>
        <fullName evidence="1">ABC-three component systems C-terminal domain-containing protein</fullName>
    </recommendedName>
</protein>
<accession>A0A6C2YM30</accession>
<dbReference type="InterPro" id="IPR046919">
    <property type="entry name" value="ABC-3C_CTD10"/>
</dbReference>
<dbReference type="RefSeq" id="WP_162657383.1">
    <property type="nucleotide sequence ID" value="NZ_LR593887.1"/>
</dbReference>
<organism evidence="2">
    <name type="scientific">Tuwongella immobilis</name>
    <dbReference type="NCBI Taxonomy" id="692036"/>
    <lineage>
        <taxon>Bacteria</taxon>
        <taxon>Pseudomonadati</taxon>
        <taxon>Planctomycetota</taxon>
        <taxon>Planctomycetia</taxon>
        <taxon>Gemmatales</taxon>
        <taxon>Gemmataceae</taxon>
        <taxon>Tuwongella</taxon>
    </lineage>
</organism>
<name>A0A6C2YM30_9BACT</name>
<dbReference type="Pfam" id="PF20275">
    <property type="entry name" value="CTD10"/>
    <property type="match status" value="1"/>
</dbReference>
<gene>
    <name evidence="2" type="ORF">GMBLW1_17770</name>
</gene>
<dbReference type="InParanoid" id="A0A6C2YM30"/>
<dbReference type="AlphaFoldDB" id="A0A6C2YM30"/>
<evidence type="ECO:0000313" key="3">
    <source>
        <dbReference type="Proteomes" id="UP000464378"/>
    </source>
</evidence>
<proteinExistence type="predicted"/>
<evidence type="ECO:0000313" key="2">
    <source>
        <dbReference type="EMBL" id="VIP02183.1"/>
    </source>
</evidence>
<dbReference type="Proteomes" id="UP000464378">
    <property type="component" value="Chromosome"/>
</dbReference>